<reference evidence="2" key="2">
    <citation type="submission" date="2020-08" db="EMBL/GenBank/DDBJ databases">
        <authorList>
            <person name="Chen M."/>
            <person name="Teng W."/>
            <person name="Zhao L."/>
            <person name="Hu C."/>
            <person name="Zhou Y."/>
            <person name="Han B."/>
            <person name="Song L."/>
            <person name="Shu W."/>
        </authorList>
    </citation>
    <scope>NUCLEOTIDE SEQUENCE</scope>
    <source>
        <strain evidence="2">FACHB-1375</strain>
    </source>
</reference>
<dbReference type="Proteomes" id="UP000641646">
    <property type="component" value="Unassembled WGS sequence"/>
</dbReference>
<organism evidence="2 3">
    <name type="scientific">Aerosakkonema funiforme FACHB-1375</name>
    <dbReference type="NCBI Taxonomy" id="2949571"/>
    <lineage>
        <taxon>Bacteria</taxon>
        <taxon>Bacillati</taxon>
        <taxon>Cyanobacteriota</taxon>
        <taxon>Cyanophyceae</taxon>
        <taxon>Oscillatoriophycideae</taxon>
        <taxon>Aerosakkonematales</taxon>
        <taxon>Aerosakkonemataceae</taxon>
        <taxon>Aerosakkonema</taxon>
    </lineage>
</organism>
<dbReference type="EMBL" id="JACJPW010000095">
    <property type="protein sequence ID" value="MBD2184796.1"/>
    <property type="molecule type" value="Genomic_DNA"/>
</dbReference>
<name>A0A926VIV6_9CYAN</name>
<dbReference type="Pfam" id="PF06527">
    <property type="entry name" value="TniQ"/>
    <property type="match status" value="1"/>
</dbReference>
<keyword evidence="3" id="KW-1185">Reference proteome</keyword>
<reference evidence="2" key="1">
    <citation type="journal article" date="2015" name="ISME J.">
        <title>Draft Genome Sequence of Streptomyces incarnatus NRRL8089, which Produces the Nucleoside Antibiotic Sinefungin.</title>
        <authorList>
            <person name="Oshima K."/>
            <person name="Hattori M."/>
            <person name="Shimizu H."/>
            <person name="Fukuda K."/>
            <person name="Nemoto M."/>
            <person name="Inagaki K."/>
            <person name="Tamura T."/>
        </authorList>
    </citation>
    <scope>NUCLEOTIDE SEQUENCE</scope>
    <source>
        <strain evidence="2">FACHB-1375</strain>
    </source>
</reference>
<dbReference type="RefSeq" id="WP_190471899.1">
    <property type="nucleotide sequence ID" value="NZ_JACJPW010000095.1"/>
</dbReference>
<dbReference type="InterPro" id="IPR009492">
    <property type="entry name" value="TniQ"/>
</dbReference>
<proteinExistence type="predicted"/>
<evidence type="ECO:0000313" key="2">
    <source>
        <dbReference type="EMBL" id="MBD2184796.1"/>
    </source>
</evidence>
<dbReference type="AlphaFoldDB" id="A0A926VIV6"/>
<comment type="caution">
    <text evidence="2">The sequence shown here is derived from an EMBL/GenBank/DDBJ whole genome shotgun (WGS) entry which is preliminary data.</text>
</comment>
<gene>
    <name evidence="2" type="ORF">H6G03_27620</name>
</gene>
<feature type="domain" description="TniQ" evidence="1">
    <location>
        <begin position="30"/>
        <end position="177"/>
    </location>
</feature>
<evidence type="ECO:0000313" key="3">
    <source>
        <dbReference type="Proteomes" id="UP000641646"/>
    </source>
</evidence>
<protein>
    <submittedName>
        <fullName evidence="2">TniQ family protein</fullName>
    </submittedName>
</protein>
<accession>A0A926VIV6</accession>
<evidence type="ECO:0000259" key="1">
    <source>
        <dbReference type="Pfam" id="PF06527"/>
    </source>
</evidence>
<sequence length="396" mass="45257">MSVNRFTLHQRRKTFLPDIPERSCLYPLAPWGVGTSDVESLTSYVARLAAIHQVPTGILLGKYVTPIISQFTDKDVPRISHSFWRAFGTDTGAWNGLGVMAFNCSVAVCSLTKQHHLHLLTLLSCHQVLSHRGLLRPYKAWCPACYEEWEKLGIVLHEPLLWSLKLVTVCVRHQQRLQHQCPYCYRSLYWLEWNSRPGFCSRCHQWLGKTECSREMLDKEEEVWQAFVVKNLAQLLVAAPTFASPPPRENIARGMKLCIDAVTGGNAKAFADKLYYSASVPGEWRRGNALPQLDLLFRLCYCLQVPLLKFLTGEVVLDEPVSLIPLPEHQSMRKKYRPFDFARVQGLLEAALQQSPPKTMRQVALEIGYDPGDLSKYFPDLCRAISVRYKRRKLEA</sequence>